<dbReference type="RefSeq" id="WP_080824847.1">
    <property type="nucleotide sequence ID" value="NZ_CP039888.1"/>
</dbReference>
<proteinExistence type="predicted"/>
<feature type="chain" id="PRO_5041949065" evidence="1">
    <location>
        <begin position="25"/>
        <end position="142"/>
    </location>
</feature>
<dbReference type="Proteomes" id="UP000298579">
    <property type="component" value="Chromosome circular"/>
</dbReference>
<evidence type="ECO:0000313" key="2">
    <source>
        <dbReference type="EMBL" id="QCL79019.1"/>
    </source>
</evidence>
<evidence type="ECO:0000256" key="1">
    <source>
        <dbReference type="SAM" id="SignalP"/>
    </source>
</evidence>
<dbReference type="AlphaFoldDB" id="A0AAE6BDH8"/>
<accession>A0AAE6BDH8</accession>
<feature type="signal peptide" evidence="1">
    <location>
        <begin position="1"/>
        <end position="24"/>
    </location>
</feature>
<reference evidence="2 3" key="1">
    <citation type="submission" date="2019-04" db="EMBL/GenBank/DDBJ databases">
        <title>Complete genome sequence of Agrobacterium tumefaciens CFBP5877.</title>
        <authorList>
            <person name="Huang Y.-Y."/>
            <person name="Chiang H.-Y."/>
            <person name="Chou L."/>
            <person name="Lai E.-M."/>
            <person name="Kuo C.-H."/>
        </authorList>
    </citation>
    <scope>NUCLEOTIDE SEQUENCE [LARGE SCALE GENOMIC DNA]</scope>
    <source>
        <strain evidence="2 3">CFBP5877</strain>
    </source>
</reference>
<sequence length="142" mass="15761">MMRRLCLLPTVLLVVISGPLQGTAEVEDGKDIKVSFIVTLAGADRISGTALCKTGETCRLVEHESPKLTIDLKAGRSYSEIEIRCKDDCSFNSGHETMIFENKQELDIYNGKSGPIVKSVWRRREPIGKIMLNFSDPSGMTR</sequence>
<name>A0AAE6BDH8_AGRTU</name>
<evidence type="ECO:0000313" key="3">
    <source>
        <dbReference type="Proteomes" id="UP000298579"/>
    </source>
</evidence>
<protein>
    <submittedName>
        <fullName evidence="2">Uncharacterized protein</fullName>
    </submittedName>
</protein>
<gene>
    <name evidence="2" type="ORF">CFBP5877_08010</name>
</gene>
<keyword evidence="1" id="KW-0732">Signal</keyword>
<organism evidence="2 3">
    <name type="scientific">Agrobacterium tumefaciens</name>
    <dbReference type="NCBI Taxonomy" id="358"/>
    <lineage>
        <taxon>Bacteria</taxon>
        <taxon>Pseudomonadati</taxon>
        <taxon>Pseudomonadota</taxon>
        <taxon>Alphaproteobacteria</taxon>
        <taxon>Hyphomicrobiales</taxon>
        <taxon>Rhizobiaceae</taxon>
        <taxon>Rhizobium/Agrobacterium group</taxon>
        <taxon>Agrobacterium</taxon>
        <taxon>Agrobacterium tumefaciens complex</taxon>
    </lineage>
</organism>
<dbReference type="EMBL" id="CP039897">
    <property type="protein sequence ID" value="QCL79019.1"/>
    <property type="molecule type" value="Genomic_DNA"/>
</dbReference>